<keyword evidence="1" id="KW-0812">Transmembrane</keyword>
<name>A0A4R9K6H8_9LEPT</name>
<reference evidence="2" key="1">
    <citation type="journal article" date="2019" name="PLoS Negl. Trop. Dis.">
        <title>Revisiting the worldwide diversity of Leptospira species in the environment.</title>
        <authorList>
            <person name="Vincent A.T."/>
            <person name="Schiettekatte O."/>
            <person name="Bourhy P."/>
            <person name="Veyrier F.J."/>
            <person name="Picardeau M."/>
        </authorList>
    </citation>
    <scope>NUCLEOTIDE SEQUENCE [LARGE SCALE GENOMIC DNA]</scope>
    <source>
        <strain evidence="2">201702455</strain>
    </source>
</reference>
<protein>
    <submittedName>
        <fullName evidence="2">Uncharacterized protein</fullName>
    </submittedName>
</protein>
<dbReference type="Proteomes" id="UP000297762">
    <property type="component" value="Unassembled WGS sequence"/>
</dbReference>
<comment type="caution">
    <text evidence="2">The sequence shown here is derived from an EMBL/GenBank/DDBJ whole genome shotgun (WGS) entry which is preliminary data.</text>
</comment>
<sequence length="233" mass="26908">MSLALQGKSRAKSFGLAKRRQALVVIRHHMNYKYSKIVFVLNFVTFIYFSSEISAGIDFLRNMLGGKDDKIYFSTIPNIIYLLELVGCAYSLESFSIVYLRSRRNVIGRMRADSLYSIKYGNVKGNDQEDLDDYESSLISLAFFGVPLILSLSYFGVLARDKVEEHSFFFFKKEEKITDLVKVDFKESVSIKMRRIKTLNFEFKNQEEIVAFGSFALIERELNSRGIQITNIK</sequence>
<dbReference type="EMBL" id="RQGF01000027">
    <property type="protein sequence ID" value="TGL61156.1"/>
    <property type="molecule type" value="Genomic_DNA"/>
</dbReference>
<accession>A0A4R9K6H8</accession>
<proteinExistence type="predicted"/>
<feature type="transmembrane region" description="Helical" evidence="1">
    <location>
        <begin position="79"/>
        <end position="100"/>
    </location>
</feature>
<evidence type="ECO:0000313" key="2">
    <source>
        <dbReference type="EMBL" id="TGL61156.1"/>
    </source>
</evidence>
<evidence type="ECO:0000313" key="3">
    <source>
        <dbReference type="Proteomes" id="UP000297762"/>
    </source>
</evidence>
<keyword evidence="1" id="KW-1133">Transmembrane helix</keyword>
<feature type="transmembrane region" description="Helical" evidence="1">
    <location>
        <begin position="138"/>
        <end position="159"/>
    </location>
</feature>
<keyword evidence="3" id="KW-1185">Reference proteome</keyword>
<evidence type="ECO:0000256" key="1">
    <source>
        <dbReference type="SAM" id="Phobius"/>
    </source>
</evidence>
<feature type="transmembrane region" description="Helical" evidence="1">
    <location>
        <begin position="37"/>
        <end position="59"/>
    </location>
</feature>
<dbReference type="AlphaFoldDB" id="A0A4R9K6H8"/>
<keyword evidence="1" id="KW-0472">Membrane</keyword>
<gene>
    <name evidence="2" type="ORF">EHQ64_11080</name>
</gene>
<dbReference type="OrthoDB" id="346104at2"/>
<organism evidence="2 3">
    <name type="scientific">Leptospira sarikeiensis</name>
    <dbReference type="NCBI Taxonomy" id="2484943"/>
    <lineage>
        <taxon>Bacteria</taxon>
        <taxon>Pseudomonadati</taxon>
        <taxon>Spirochaetota</taxon>
        <taxon>Spirochaetia</taxon>
        <taxon>Leptospirales</taxon>
        <taxon>Leptospiraceae</taxon>
        <taxon>Leptospira</taxon>
    </lineage>
</organism>